<organism evidence="2 3">
    <name type="scientific">Mucilaginibacter defluvii</name>
    <dbReference type="NCBI Taxonomy" id="1196019"/>
    <lineage>
        <taxon>Bacteria</taxon>
        <taxon>Pseudomonadati</taxon>
        <taxon>Bacteroidota</taxon>
        <taxon>Sphingobacteriia</taxon>
        <taxon>Sphingobacteriales</taxon>
        <taxon>Sphingobacteriaceae</taxon>
        <taxon>Mucilaginibacter</taxon>
    </lineage>
</organism>
<keyword evidence="3" id="KW-1185">Reference proteome</keyword>
<feature type="region of interest" description="Disordered" evidence="1">
    <location>
        <begin position="385"/>
        <end position="405"/>
    </location>
</feature>
<comment type="caution">
    <text evidence="2">The sequence shown here is derived from an EMBL/GenBank/DDBJ whole genome shotgun (WGS) entry which is preliminary data.</text>
</comment>
<protein>
    <recommendedName>
        <fullName evidence="4">Tetratricopeptide repeat protein</fullName>
    </recommendedName>
</protein>
<feature type="compositionally biased region" description="Basic and acidic residues" evidence="1">
    <location>
        <begin position="385"/>
        <end position="403"/>
    </location>
</feature>
<sequence length="456" mass="50996">MDQYNNNQQHSFLAHLLSNPADSGAAYVSELQQLVKNYPQSGILQALLSRALDEKQSPSAVLYFDPQGLYTLMHAAAGLPTVQPSQIYIQQERIAPKAKNGAVITQAVDTLEQPEQNMAGIETEDLPEPESEINAVQEAEVENIQQDVIDPVEASTQQPVAEPIEEEVYDEIVGIEDIAISAKTDAPADNSDLSYEDPYSAADTRDLVSNASESSEAATAPEAVKPRLQLDDEEEKLIVGNIAATDYFMFDKAFGQIGESVPETEAESSSVPVKEEPEDAASKKNVSRYHDEQMPYTFLWWLDKTRHEYSGIYRPYSKYTPEQQAIVAEKMAAADALQQQYIENIFHLSSVDSLDKHTADNPAVTVKHKGDEIIERFIKEEPQIKPPSVEKLDNENKAKRSSEDDSELVSETLANIYADQMLYHKAIGIYRKLMLKFPEKSRYFADRIQSLEKKTS</sequence>
<proteinExistence type="predicted"/>
<feature type="region of interest" description="Disordered" evidence="1">
    <location>
        <begin position="260"/>
        <end position="287"/>
    </location>
</feature>
<evidence type="ECO:0008006" key="4">
    <source>
        <dbReference type="Google" id="ProtNLM"/>
    </source>
</evidence>
<feature type="region of interest" description="Disordered" evidence="1">
    <location>
        <begin position="207"/>
        <end position="228"/>
    </location>
</feature>
<evidence type="ECO:0000313" key="2">
    <source>
        <dbReference type="EMBL" id="GAA4903782.1"/>
    </source>
</evidence>
<evidence type="ECO:0000256" key="1">
    <source>
        <dbReference type="SAM" id="MobiDB-lite"/>
    </source>
</evidence>
<dbReference type="Proteomes" id="UP001501436">
    <property type="component" value="Unassembled WGS sequence"/>
</dbReference>
<feature type="compositionally biased region" description="Low complexity" evidence="1">
    <location>
        <begin position="211"/>
        <end position="223"/>
    </location>
</feature>
<accession>A0ABP9FI15</accession>
<dbReference type="RefSeq" id="WP_345329093.1">
    <property type="nucleotide sequence ID" value="NZ_BAABJI010000001.1"/>
</dbReference>
<gene>
    <name evidence="2" type="ORF">GCM10023313_02920</name>
</gene>
<reference evidence="3" key="1">
    <citation type="journal article" date="2019" name="Int. J. Syst. Evol. Microbiol.">
        <title>The Global Catalogue of Microorganisms (GCM) 10K type strain sequencing project: providing services to taxonomists for standard genome sequencing and annotation.</title>
        <authorList>
            <consortium name="The Broad Institute Genomics Platform"/>
            <consortium name="The Broad Institute Genome Sequencing Center for Infectious Disease"/>
            <person name="Wu L."/>
            <person name="Ma J."/>
        </authorList>
    </citation>
    <scope>NUCLEOTIDE SEQUENCE [LARGE SCALE GENOMIC DNA]</scope>
    <source>
        <strain evidence="3">JCM 18283</strain>
    </source>
</reference>
<dbReference type="EMBL" id="BAABJI010000001">
    <property type="protein sequence ID" value="GAA4903782.1"/>
    <property type="molecule type" value="Genomic_DNA"/>
</dbReference>
<evidence type="ECO:0000313" key="3">
    <source>
        <dbReference type="Proteomes" id="UP001501436"/>
    </source>
</evidence>
<name>A0ABP9FI15_9SPHI</name>